<feature type="domain" description="ATPase BadF/BadG/BcrA/BcrD type" evidence="2">
    <location>
        <begin position="9"/>
        <end position="278"/>
    </location>
</feature>
<protein>
    <submittedName>
        <fullName evidence="3">N-acetylglucosamine kinase</fullName>
    </submittedName>
</protein>
<accession>A0AAC9L7Y4</accession>
<feature type="compositionally biased region" description="Pro residues" evidence="1">
    <location>
        <begin position="372"/>
        <end position="381"/>
    </location>
</feature>
<proteinExistence type="predicted"/>
<gene>
    <name evidence="3" type="ORF">UA74_01870</name>
</gene>
<dbReference type="CDD" id="cd24007">
    <property type="entry name" value="ASKHA_NBD_eukNAGK-like"/>
    <property type="match status" value="1"/>
</dbReference>
<feature type="compositionally biased region" description="Low complexity" evidence="1">
    <location>
        <begin position="350"/>
        <end position="371"/>
    </location>
</feature>
<organism evidence="3 4">
    <name type="scientific">Actinoalloteichus fjordicus</name>
    <dbReference type="NCBI Taxonomy" id="1612552"/>
    <lineage>
        <taxon>Bacteria</taxon>
        <taxon>Bacillati</taxon>
        <taxon>Actinomycetota</taxon>
        <taxon>Actinomycetes</taxon>
        <taxon>Pseudonocardiales</taxon>
        <taxon>Pseudonocardiaceae</taxon>
        <taxon>Actinoalloteichus</taxon>
    </lineage>
</organism>
<dbReference type="Gene3D" id="3.30.420.40">
    <property type="match status" value="2"/>
</dbReference>
<dbReference type="InterPro" id="IPR043129">
    <property type="entry name" value="ATPase_NBD"/>
</dbReference>
<reference evidence="4" key="1">
    <citation type="submission" date="2016-06" db="EMBL/GenBank/DDBJ databases">
        <title>Complete genome sequence of Actinoalloteichus fjordicus DSM 46855 (=ADI127-17), type strain of the new species Actinoalloteichus fjordicus.</title>
        <authorList>
            <person name="Ruckert C."/>
            <person name="Nouioui I."/>
            <person name="Willmese J."/>
            <person name="van Wezel G."/>
            <person name="Klenk H.-P."/>
            <person name="Kalinowski J."/>
            <person name="Zotchev S.B."/>
        </authorList>
    </citation>
    <scope>NUCLEOTIDE SEQUENCE [LARGE SCALE GENOMIC DNA]</scope>
    <source>
        <strain evidence="4">ADI127-7</strain>
    </source>
</reference>
<sequence>MAEPPDLVIGVDIGGTSTTAVLASADGRRHAWARGEGANPNAHPVEVATARLTDVLQRLLSDGGADRVVAGVLGMAGVSRLSDPAVAGAFQQAWVAAAGPAASLRVLSDVETAFAAATEAATGVVLIAGTGAIAARIDGNALSRIAGGHGWLLGDEGSAFWLGREAVRHTLRAVEGRDRHGELAGSVLDATLGADSPAPDGAAWNGEARRRLITSVNSAPPVRLAEYALLVSAAYRADDPAAVRIVHRGATELATLVRSLRIPGETSPVILAGSLLTSGSPIEAEVRAELAESAGVLPDARSDGPPDAATGAAWLAVADSIGDPTTARLVHQRLTARGIPAATPRAGAQADGTATSVGAGAGADRASGVGPPASPAAPASP</sequence>
<dbReference type="RefSeq" id="WP_075763733.1">
    <property type="nucleotide sequence ID" value="NZ_CP016076.1"/>
</dbReference>
<name>A0AAC9L7Y4_9PSEU</name>
<keyword evidence="3" id="KW-0418">Kinase</keyword>
<dbReference type="GO" id="GO:0016301">
    <property type="term" value="F:kinase activity"/>
    <property type="evidence" value="ECO:0007669"/>
    <property type="project" value="UniProtKB-KW"/>
</dbReference>
<evidence type="ECO:0000313" key="3">
    <source>
        <dbReference type="EMBL" id="APU12461.1"/>
    </source>
</evidence>
<evidence type="ECO:0000313" key="4">
    <source>
        <dbReference type="Proteomes" id="UP000185511"/>
    </source>
</evidence>
<dbReference type="EMBL" id="CP016076">
    <property type="protein sequence ID" value="APU12461.1"/>
    <property type="molecule type" value="Genomic_DNA"/>
</dbReference>
<keyword evidence="3" id="KW-0808">Transferase</keyword>
<dbReference type="PANTHER" id="PTHR43190:SF3">
    <property type="entry name" value="N-ACETYL-D-GLUCOSAMINE KINASE"/>
    <property type="match status" value="1"/>
</dbReference>
<dbReference type="SUPFAM" id="SSF53067">
    <property type="entry name" value="Actin-like ATPase domain"/>
    <property type="match status" value="2"/>
</dbReference>
<keyword evidence="4" id="KW-1185">Reference proteome</keyword>
<dbReference type="Proteomes" id="UP000185511">
    <property type="component" value="Chromosome"/>
</dbReference>
<evidence type="ECO:0000259" key="2">
    <source>
        <dbReference type="Pfam" id="PF01869"/>
    </source>
</evidence>
<dbReference type="InterPro" id="IPR002731">
    <property type="entry name" value="ATPase_BadF"/>
</dbReference>
<feature type="region of interest" description="Disordered" evidence="1">
    <location>
        <begin position="340"/>
        <end position="381"/>
    </location>
</feature>
<dbReference type="Pfam" id="PF01869">
    <property type="entry name" value="BcrAD_BadFG"/>
    <property type="match status" value="1"/>
</dbReference>
<dbReference type="InterPro" id="IPR052519">
    <property type="entry name" value="Euk-type_GlcNAc_Kinase"/>
</dbReference>
<evidence type="ECO:0000256" key="1">
    <source>
        <dbReference type="SAM" id="MobiDB-lite"/>
    </source>
</evidence>
<dbReference type="AlphaFoldDB" id="A0AAC9L7Y4"/>
<dbReference type="PANTHER" id="PTHR43190">
    <property type="entry name" value="N-ACETYL-D-GLUCOSAMINE KINASE"/>
    <property type="match status" value="1"/>
</dbReference>
<dbReference type="KEGG" id="acad:UA74_01870"/>